<evidence type="ECO:0000256" key="8">
    <source>
        <dbReference type="ARBA" id="ARBA00022603"/>
    </source>
</evidence>
<dbReference type="EMBL" id="MQSV01000004">
    <property type="protein sequence ID" value="OKL47202.1"/>
    <property type="molecule type" value="Genomic_DNA"/>
</dbReference>
<comment type="similarity">
    <text evidence="3 15 16">Belongs to the RNA methyltransferase TrmD family.</text>
</comment>
<evidence type="ECO:0000256" key="11">
    <source>
        <dbReference type="ARBA" id="ARBA00022694"/>
    </source>
</evidence>
<feature type="binding site" evidence="15">
    <location>
        <position position="122"/>
    </location>
    <ligand>
        <name>S-adenosyl-L-methionine</name>
        <dbReference type="ChEBI" id="CHEBI:59789"/>
    </ligand>
</feature>
<dbReference type="RefSeq" id="WP_073709436.1">
    <property type="nucleotide sequence ID" value="NZ_MQSV01000004.1"/>
</dbReference>
<dbReference type="GO" id="GO:0052906">
    <property type="term" value="F:tRNA (guanine(37)-N1)-methyltransferase activity"/>
    <property type="evidence" value="ECO:0007669"/>
    <property type="project" value="UniProtKB-UniRule"/>
</dbReference>
<evidence type="ECO:0000256" key="7">
    <source>
        <dbReference type="ARBA" id="ARBA00022490"/>
    </source>
</evidence>
<dbReference type="InterPro" id="IPR002649">
    <property type="entry name" value="tRNA_m1G_MeTrfase_TrmD"/>
</dbReference>
<keyword evidence="9 15" id="KW-0808">Transferase</keyword>
<evidence type="ECO:0000256" key="16">
    <source>
        <dbReference type="RuleBase" id="RU003464"/>
    </source>
</evidence>
<dbReference type="GO" id="GO:0005829">
    <property type="term" value="C:cytosol"/>
    <property type="evidence" value="ECO:0007669"/>
    <property type="project" value="TreeGrafter"/>
</dbReference>
<evidence type="ECO:0000313" key="19">
    <source>
        <dbReference type="Proteomes" id="UP000186785"/>
    </source>
</evidence>
<keyword evidence="7 15" id="KW-0963">Cytoplasm</keyword>
<feature type="domain" description="tRNA methyltransferase TRMD/TRM10-type" evidence="17">
    <location>
        <begin position="1"/>
        <end position="241"/>
    </location>
</feature>
<proteinExistence type="inferred from homology"/>
<dbReference type="EC" id="2.1.1.228" evidence="5 15"/>
<name>A0A1Q5PKP4_9ACTO</name>
<evidence type="ECO:0000256" key="3">
    <source>
        <dbReference type="ARBA" id="ARBA00007630"/>
    </source>
</evidence>
<evidence type="ECO:0000256" key="5">
    <source>
        <dbReference type="ARBA" id="ARBA00012807"/>
    </source>
</evidence>
<dbReference type="InterPro" id="IPR029026">
    <property type="entry name" value="tRNA_m1G_MTases_N"/>
</dbReference>
<evidence type="ECO:0000313" key="18">
    <source>
        <dbReference type="EMBL" id="OKL47202.1"/>
    </source>
</evidence>
<evidence type="ECO:0000256" key="15">
    <source>
        <dbReference type="HAMAP-Rule" id="MF_00605"/>
    </source>
</evidence>
<dbReference type="CDD" id="cd18080">
    <property type="entry name" value="TrmD-like"/>
    <property type="match status" value="1"/>
</dbReference>
<evidence type="ECO:0000256" key="12">
    <source>
        <dbReference type="ARBA" id="ARBA00029736"/>
    </source>
</evidence>
<dbReference type="HAMAP" id="MF_00605">
    <property type="entry name" value="TrmD"/>
    <property type="match status" value="1"/>
</dbReference>
<evidence type="ECO:0000256" key="14">
    <source>
        <dbReference type="ARBA" id="ARBA00047783"/>
    </source>
</evidence>
<dbReference type="Proteomes" id="UP000186785">
    <property type="component" value="Unassembled WGS sequence"/>
</dbReference>
<dbReference type="AlphaFoldDB" id="A0A1Q5PKP4"/>
<dbReference type="InterPro" id="IPR029028">
    <property type="entry name" value="Alpha/beta_knot_MTases"/>
</dbReference>
<evidence type="ECO:0000256" key="10">
    <source>
        <dbReference type="ARBA" id="ARBA00022691"/>
    </source>
</evidence>
<dbReference type="OrthoDB" id="9807416at2"/>
<comment type="subunit">
    <text evidence="4 15 16">Homodimer.</text>
</comment>
<reference evidence="18 19" key="1">
    <citation type="submission" date="2016-11" db="EMBL/GenBank/DDBJ databases">
        <title>Actinomyces gypaetusis sp. nov. isolated from the vulture Gypaetus barbatus in Qinghai Tibet Plateau China.</title>
        <authorList>
            <person name="Meng X."/>
        </authorList>
    </citation>
    <scope>NUCLEOTIDE SEQUENCE [LARGE SCALE GENOMIC DNA]</scope>
    <source>
        <strain evidence="18 19">VUL4_2</strain>
    </source>
</reference>
<organism evidence="18 19">
    <name type="scientific">Boudabousia liubingyangii</name>
    <dbReference type="NCBI Taxonomy" id="1921764"/>
    <lineage>
        <taxon>Bacteria</taxon>
        <taxon>Bacillati</taxon>
        <taxon>Actinomycetota</taxon>
        <taxon>Actinomycetes</taxon>
        <taxon>Actinomycetales</taxon>
        <taxon>Actinomycetaceae</taxon>
        <taxon>Boudabousia</taxon>
    </lineage>
</organism>
<feature type="binding site" evidence="15">
    <location>
        <begin position="148"/>
        <end position="153"/>
    </location>
    <ligand>
        <name>S-adenosyl-L-methionine</name>
        <dbReference type="ChEBI" id="CHEBI:59789"/>
    </ligand>
</feature>
<accession>A0A1Q5PKP4</accession>
<dbReference type="SUPFAM" id="SSF75217">
    <property type="entry name" value="alpha/beta knot"/>
    <property type="match status" value="1"/>
</dbReference>
<evidence type="ECO:0000256" key="2">
    <source>
        <dbReference type="ARBA" id="ARBA00004496"/>
    </source>
</evidence>
<dbReference type="InterPro" id="IPR016009">
    <property type="entry name" value="tRNA_MeTrfase_TRMD/TRM10"/>
</dbReference>
<dbReference type="STRING" id="1921764.BSR28_08110"/>
<keyword evidence="19" id="KW-1185">Reference proteome</keyword>
<sequence>MRIDIFTIFPDFFKVLDVSLLGKAQTSGTLEIQTHNLRDWAEGPHRSVDDTPYGGGAGMVMRADIWLNALESVLSSLPENSSEEHASGSQQAILVPSPSGVRLTQELAQRLSTYQQLTFCCGRYEGIDARFVEALKDQEGPEVIEFSLGDYVLNGGESATVVAIEAIARLVPEVIGNQESLTEESHGESGLLEYPIYTRPAEVAGLGIPEVLKSGNHADINAWRHDRALEKTAEVRPDLLQIGGKARANLSTYDRLFLALRGYAFAIESANQAHSERLSNVTEAALKQTGGFKTTHSPVITKLIHKKKNYVLLLAHPCGDLISAFEVLEAAADIRHTLFGEGQVFVAAPQAETGATPALNALLDAGFKRASNSQRRNLRSLLSSEIPGEDLQVLELDAALMARLTPPRAAASKDLLEK</sequence>
<dbReference type="Gene3D" id="3.40.1280.10">
    <property type="match status" value="1"/>
</dbReference>
<comment type="function">
    <text evidence="1 15 16">Specifically methylates guanosine-37 in various tRNAs.</text>
</comment>
<dbReference type="PANTHER" id="PTHR46417">
    <property type="entry name" value="TRNA (GUANINE-N(1)-)-METHYLTRANSFERASE"/>
    <property type="match status" value="1"/>
</dbReference>
<keyword evidence="8 15" id="KW-0489">Methyltransferase</keyword>
<evidence type="ECO:0000256" key="9">
    <source>
        <dbReference type="ARBA" id="ARBA00022679"/>
    </source>
</evidence>
<comment type="catalytic activity">
    <reaction evidence="14 15 16">
        <text>guanosine(37) in tRNA + S-adenosyl-L-methionine = N(1)-methylguanosine(37) in tRNA + S-adenosyl-L-homocysteine + H(+)</text>
        <dbReference type="Rhea" id="RHEA:36899"/>
        <dbReference type="Rhea" id="RHEA-COMP:10145"/>
        <dbReference type="Rhea" id="RHEA-COMP:10147"/>
        <dbReference type="ChEBI" id="CHEBI:15378"/>
        <dbReference type="ChEBI" id="CHEBI:57856"/>
        <dbReference type="ChEBI" id="CHEBI:59789"/>
        <dbReference type="ChEBI" id="CHEBI:73542"/>
        <dbReference type="ChEBI" id="CHEBI:74269"/>
        <dbReference type="EC" id="2.1.1.228"/>
    </reaction>
</comment>
<evidence type="ECO:0000256" key="1">
    <source>
        <dbReference type="ARBA" id="ARBA00002634"/>
    </source>
</evidence>
<dbReference type="NCBIfam" id="TIGR00088">
    <property type="entry name" value="trmD"/>
    <property type="match status" value="1"/>
</dbReference>
<evidence type="ECO:0000256" key="6">
    <source>
        <dbReference type="ARBA" id="ARBA00014679"/>
    </source>
</evidence>
<protein>
    <recommendedName>
        <fullName evidence="6 15">tRNA (guanine-N(1)-)-methyltransferase</fullName>
        <ecNumber evidence="5 15">2.1.1.228</ecNumber>
    </recommendedName>
    <alternativeName>
        <fullName evidence="12 15">M1G-methyltransferase</fullName>
    </alternativeName>
    <alternativeName>
        <fullName evidence="13 15">tRNA [GM37] methyltransferase</fullName>
    </alternativeName>
</protein>
<evidence type="ECO:0000256" key="4">
    <source>
        <dbReference type="ARBA" id="ARBA00011738"/>
    </source>
</evidence>
<keyword evidence="11 15" id="KW-0819">tRNA processing</keyword>
<dbReference type="Gene3D" id="1.10.1270.20">
    <property type="entry name" value="tRNA(m1g37)methyltransferase, domain 2"/>
    <property type="match status" value="1"/>
</dbReference>
<keyword evidence="10 15" id="KW-0949">S-adenosyl-L-methionine</keyword>
<dbReference type="Pfam" id="PF01746">
    <property type="entry name" value="tRNA_m1G_MT"/>
    <property type="match status" value="1"/>
</dbReference>
<dbReference type="NCBIfam" id="NF000648">
    <property type="entry name" value="PRK00026.1"/>
    <property type="match status" value="1"/>
</dbReference>
<comment type="caution">
    <text evidence="18">The sequence shown here is derived from an EMBL/GenBank/DDBJ whole genome shotgun (WGS) entry which is preliminary data.</text>
</comment>
<dbReference type="GO" id="GO:0002939">
    <property type="term" value="P:tRNA N1-guanine methylation"/>
    <property type="evidence" value="ECO:0007669"/>
    <property type="project" value="TreeGrafter"/>
</dbReference>
<comment type="subcellular location">
    <subcellularLocation>
        <location evidence="2 15 16">Cytoplasm</location>
    </subcellularLocation>
</comment>
<evidence type="ECO:0000259" key="17">
    <source>
        <dbReference type="Pfam" id="PF01746"/>
    </source>
</evidence>
<gene>
    <name evidence="15" type="primary">trmD</name>
    <name evidence="18" type="ORF">BSR29_06170</name>
</gene>
<dbReference type="InterPro" id="IPR023148">
    <property type="entry name" value="tRNA_m1G_MeTrfase_C_sf"/>
</dbReference>
<dbReference type="PANTHER" id="PTHR46417:SF1">
    <property type="entry name" value="TRNA (GUANINE-N(1)-)-METHYLTRANSFERASE"/>
    <property type="match status" value="1"/>
</dbReference>
<evidence type="ECO:0000256" key="13">
    <source>
        <dbReference type="ARBA" id="ARBA00033392"/>
    </source>
</evidence>